<keyword evidence="3 7" id="KW-0560">Oxidoreductase</keyword>
<dbReference type="PROSITE" id="PS00687">
    <property type="entry name" value="ALDEHYDE_DEHYDR_GLU"/>
    <property type="match status" value="1"/>
</dbReference>
<dbReference type="EMBL" id="BAABBX010000014">
    <property type="protein sequence ID" value="GAA4188961.1"/>
    <property type="molecule type" value="Genomic_DNA"/>
</dbReference>
<dbReference type="InterPro" id="IPR050485">
    <property type="entry name" value="Proline_metab_enzyme"/>
</dbReference>
<dbReference type="InterPro" id="IPR016163">
    <property type="entry name" value="Ald_DH_C"/>
</dbReference>
<dbReference type="InterPro" id="IPR016160">
    <property type="entry name" value="Ald_DH_CS_CYS"/>
</dbReference>
<dbReference type="InterPro" id="IPR016161">
    <property type="entry name" value="Ald_DH/histidinol_DH"/>
</dbReference>
<dbReference type="Gene3D" id="3.40.605.10">
    <property type="entry name" value="Aldehyde Dehydrogenase, Chain A, domain 1"/>
    <property type="match status" value="1"/>
</dbReference>
<organism evidence="10 11">
    <name type="scientific">Gryllotalpicola kribbensis</name>
    <dbReference type="NCBI Taxonomy" id="993084"/>
    <lineage>
        <taxon>Bacteria</taxon>
        <taxon>Bacillati</taxon>
        <taxon>Actinomycetota</taxon>
        <taxon>Actinomycetes</taxon>
        <taxon>Micrococcales</taxon>
        <taxon>Microbacteriaceae</taxon>
        <taxon>Gryllotalpicola</taxon>
    </lineage>
</organism>
<dbReference type="Gene3D" id="3.40.309.10">
    <property type="entry name" value="Aldehyde Dehydrogenase, Chain A, domain 2"/>
    <property type="match status" value="1"/>
</dbReference>
<dbReference type="PANTHER" id="PTHR42862:SF1">
    <property type="entry name" value="DELTA-1-PYRROLINE-5-CARBOXYLATE DEHYDROGENASE 2, ISOFORM A-RELATED"/>
    <property type="match status" value="1"/>
</dbReference>
<dbReference type="EC" id="1.2.1.88" evidence="2"/>
<dbReference type="InterPro" id="IPR029510">
    <property type="entry name" value="Ald_DH_CS_GLU"/>
</dbReference>
<feature type="active site" evidence="6">
    <location>
        <position position="797"/>
    </location>
</feature>
<protein>
    <recommendedName>
        <fullName evidence="2">L-glutamate gamma-semialdehyde dehydrogenase</fullName>
        <ecNumber evidence="2">1.2.1.88</ecNumber>
    </recommendedName>
</protein>
<feature type="domain" description="Proline dehydrogenase" evidence="9">
    <location>
        <begin position="140"/>
        <end position="433"/>
    </location>
</feature>
<name>A0ABP8ASA8_9MICO</name>
<evidence type="ECO:0000256" key="5">
    <source>
        <dbReference type="ARBA" id="ARBA00048142"/>
    </source>
</evidence>
<reference evidence="11" key="1">
    <citation type="journal article" date="2019" name="Int. J. Syst. Evol. Microbiol.">
        <title>The Global Catalogue of Microorganisms (GCM) 10K type strain sequencing project: providing services to taxonomists for standard genome sequencing and annotation.</title>
        <authorList>
            <consortium name="The Broad Institute Genomics Platform"/>
            <consortium name="The Broad Institute Genome Sequencing Center for Infectious Disease"/>
            <person name="Wu L."/>
            <person name="Ma J."/>
        </authorList>
    </citation>
    <scope>NUCLEOTIDE SEQUENCE [LARGE SCALE GENOMIC DNA]</scope>
    <source>
        <strain evidence="11">JCM 17593</strain>
    </source>
</reference>
<dbReference type="InterPro" id="IPR025703">
    <property type="entry name" value="Bifunct_PutA"/>
</dbReference>
<dbReference type="PROSITE" id="PS00070">
    <property type="entry name" value="ALDEHYDE_DEHYDR_CYS"/>
    <property type="match status" value="1"/>
</dbReference>
<dbReference type="InterPro" id="IPR002872">
    <property type="entry name" value="Proline_DH_dom"/>
</dbReference>
<dbReference type="InterPro" id="IPR016162">
    <property type="entry name" value="Ald_DH_N"/>
</dbReference>
<sequence length="1249" mass="134297">MATGESDPGAGEGTSELQSVAAAAVEQVRQWLAEPAQQWPSGARRLAELLREEGGLDFAVQFVDGVARPRDLSVAARKLHELSGRVPASLHGGLRTALGLGGQLGPVLPWAVVPAARAALRRLVGHLVVDATPAKLGPALAKLRQGGHRLNLNLLGEAVLGEEEAGNRLAGIRRLLERPDVDYVSVKVSNVVSNLNLWGFDDAVARIAQRLIPLYELAGAGGETSVTPGRTKFINLDMEEYRDLDLTVAVFKRVLSNPRLAHLEAGIVLQAYLPDALDALQDLTEWAQARRAAGGAAIKVRLVKGANLPMERVDAELHGWPLATWGSKLDTDVNYKRVLDWALTREHTDAVRLGVAGHNLFDVAFAWELAGVRGVRDRIDFEMLLGMATDAVAKTVGGLTLYTPVVRPEEFDVAISYLVRRLEENGSPENFMSALFELTGAESRVGASQELFERECTRFLDAVDRYEAVREPLGVAPLPNRRQDRAREWQDENATALFHPRVDPVDPGGQAARDAGLTVAVLGLPQDGGWASADTRRKEAFAPPMPAEWQARGDRQTFRNVSDSDPSLAANRAWAKRLLARASGSDLGIAAVIAARVADERRLEQLIAAVRAAGVRWGQAPGSERADVLDLAGLAISANRDQFIEVMVAETGKTLAEADVEVSEAADFAHYYAALARELDTVQGARFEPSALTVVVPPWNFPVSIPAGGVLAALAAGSGVIIKPAPQSKRCAAVLVDVLHRAGVPRDALALVDIDEESAQSKALITDTRVDRVVLTGSFETAQLFRSWRPDLPLLAETSGKNAIIVTPSADYDLAVADIVRSAFGNAGQKCSAASLVILVGSVADDARFRHQLIDATRSLRVGPATDPATQMGPLIQPPSGKLEWALTELDEGETWLVRPKPLDRDDIAAGRLWSPGIKTGVEPGSRTHLTEFFGPVLGVMRARTLAEAIALQNAVDYGLTAGLHSLDAREIRQWLGAVEAGNLYVNRHITGAIVQRQSFGGWKKSAVGPTVKAGGPNTLFPLGTWVSVPGEQSNSLHLRGLGHDVQQLIELAQSELSYEDFDVVRRSALSDAIAYATEYGRVTDASGLRSERNLFRYRPVPVSIRLGPGGTLPELLRVLAAASVSRARFDVSTHVALPAGVAAWLEAHSVPVKVEDDDAWHARLTFRPETIEVGGPATPPKPIHRIRLIGGNGLTASRALRGDPEVAIYDAPVTASGRVELLPFFREQAISITNHRYGAIVDLTDAVI</sequence>
<dbReference type="Gene3D" id="3.20.20.220">
    <property type="match status" value="1"/>
</dbReference>
<dbReference type="PANTHER" id="PTHR42862">
    <property type="entry name" value="DELTA-1-PYRROLINE-5-CARBOXYLATE DEHYDROGENASE 1, ISOFORM A-RELATED"/>
    <property type="match status" value="1"/>
</dbReference>
<keyword evidence="11" id="KW-1185">Reference proteome</keyword>
<dbReference type="InterPro" id="IPR015590">
    <property type="entry name" value="Aldehyde_DH_dom"/>
</dbReference>
<comment type="similarity">
    <text evidence="7">Belongs to the aldehyde dehydrogenase family.</text>
</comment>
<evidence type="ECO:0000259" key="8">
    <source>
        <dbReference type="Pfam" id="PF00171"/>
    </source>
</evidence>
<dbReference type="Pfam" id="PF00171">
    <property type="entry name" value="Aldedh"/>
    <property type="match status" value="1"/>
</dbReference>
<evidence type="ECO:0000313" key="10">
    <source>
        <dbReference type="EMBL" id="GAA4188961.1"/>
    </source>
</evidence>
<evidence type="ECO:0000256" key="1">
    <source>
        <dbReference type="ARBA" id="ARBA00004786"/>
    </source>
</evidence>
<evidence type="ECO:0000256" key="6">
    <source>
        <dbReference type="PROSITE-ProRule" id="PRU10007"/>
    </source>
</evidence>
<evidence type="ECO:0000256" key="7">
    <source>
        <dbReference type="RuleBase" id="RU003345"/>
    </source>
</evidence>
<feature type="domain" description="Aldehyde dehydrogenase" evidence="8">
    <location>
        <begin position="595"/>
        <end position="1013"/>
    </location>
</feature>
<comment type="caution">
    <text evidence="10">The sequence shown here is derived from an EMBL/GenBank/DDBJ whole genome shotgun (WGS) entry which is preliminary data.</text>
</comment>
<evidence type="ECO:0000256" key="2">
    <source>
        <dbReference type="ARBA" id="ARBA00012884"/>
    </source>
</evidence>
<dbReference type="SUPFAM" id="SSF51730">
    <property type="entry name" value="FAD-linked oxidoreductase"/>
    <property type="match status" value="1"/>
</dbReference>
<dbReference type="Pfam" id="PF01619">
    <property type="entry name" value="Pro_dh"/>
    <property type="match status" value="1"/>
</dbReference>
<keyword evidence="4" id="KW-0520">NAD</keyword>
<evidence type="ECO:0000256" key="4">
    <source>
        <dbReference type="ARBA" id="ARBA00023027"/>
    </source>
</evidence>
<evidence type="ECO:0000256" key="3">
    <source>
        <dbReference type="ARBA" id="ARBA00023002"/>
    </source>
</evidence>
<accession>A0ABP8ASA8</accession>
<comment type="catalytic activity">
    <reaction evidence="5">
        <text>L-glutamate 5-semialdehyde + NAD(+) + H2O = L-glutamate + NADH + 2 H(+)</text>
        <dbReference type="Rhea" id="RHEA:30235"/>
        <dbReference type="ChEBI" id="CHEBI:15377"/>
        <dbReference type="ChEBI" id="CHEBI:15378"/>
        <dbReference type="ChEBI" id="CHEBI:29985"/>
        <dbReference type="ChEBI" id="CHEBI:57540"/>
        <dbReference type="ChEBI" id="CHEBI:57945"/>
        <dbReference type="ChEBI" id="CHEBI:58066"/>
        <dbReference type="EC" id="1.2.1.88"/>
    </reaction>
</comment>
<gene>
    <name evidence="10" type="ORF">GCM10022288_15980</name>
</gene>
<proteinExistence type="inferred from homology"/>
<dbReference type="RefSeq" id="WP_344775649.1">
    <property type="nucleotide sequence ID" value="NZ_BAABBX010000014.1"/>
</dbReference>
<dbReference type="SUPFAM" id="SSF53720">
    <property type="entry name" value="ALDH-like"/>
    <property type="match status" value="1"/>
</dbReference>
<dbReference type="PIRSF" id="PIRSF000197">
    <property type="entry name" value="Bifunct_PutA"/>
    <property type="match status" value="1"/>
</dbReference>
<dbReference type="InterPro" id="IPR029041">
    <property type="entry name" value="FAD-linked_oxidoreductase-like"/>
</dbReference>
<evidence type="ECO:0000259" key="9">
    <source>
        <dbReference type="Pfam" id="PF01619"/>
    </source>
</evidence>
<evidence type="ECO:0000313" key="11">
    <source>
        <dbReference type="Proteomes" id="UP001500213"/>
    </source>
</evidence>
<dbReference type="Proteomes" id="UP001500213">
    <property type="component" value="Unassembled WGS sequence"/>
</dbReference>
<comment type="pathway">
    <text evidence="1">Amino-acid degradation; L-proline degradation into L-glutamate; L-glutamate from L-proline: step 2/2.</text>
</comment>